<feature type="region of interest" description="Disordered" evidence="2">
    <location>
        <begin position="423"/>
        <end position="442"/>
    </location>
</feature>
<evidence type="ECO:0000313" key="4">
    <source>
        <dbReference type="EMBL" id="KAB5513817.1"/>
    </source>
</evidence>
<accession>A0A5N5JFM9</accession>
<keyword evidence="1" id="KW-0175">Coiled coil</keyword>
<dbReference type="SMART" id="SM00443">
    <property type="entry name" value="G_patch"/>
    <property type="match status" value="1"/>
</dbReference>
<dbReference type="Proteomes" id="UP000326939">
    <property type="component" value="Chromosome 18"/>
</dbReference>
<feature type="region of interest" description="Disordered" evidence="2">
    <location>
        <begin position="364"/>
        <end position="392"/>
    </location>
</feature>
<comment type="caution">
    <text evidence="4">The sequence shown here is derived from an EMBL/GenBank/DDBJ whole genome shotgun (WGS) entry which is preliminary data.</text>
</comment>
<feature type="coiled-coil region" evidence="1">
    <location>
        <begin position="449"/>
        <end position="500"/>
    </location>
</feature>
<dbReference type="EMBL" id="VDCV01000018">
    <property type="protein sequence ID" value="KAB5513817.1"/>
    <property type="molecule type" value="Genomic_DNA"/>
</dbReference>
<feature type="domain" description="G-patch" evidence="3">
    <location>
        <begin position="322"/>
        <end position="368"/>
    </location>
</feature>
<organism evidence="4 5">
    <name type="scientific">Salix brachista</name>
    <dbReference type="NCBI Taxonomy" id="2182728"/>
    <lineage>
        <taxon>Eukaryota</taxon>
        <taxon>Viridiplantae</taxon>
        <taxon>Streptophyta</taxon>
        <taxon>Embryophyta</taxon>
        <taxon>Tracheophyta</taxon>
        <taxon>Spermatophyta</taxon>
        <taxon>Magnoliopsida</taxon>
        <taxon>eudicotyledons</taxon>
        <taxon>Gunneridae</taxon>
        <taxon>Pentapetalae</taxon>
        <taxon>rosids</taxon>
        <taxon>fabids</taxon>
        <taxon>Malpighiales</taxon>
        <taxon>Salicaceae</taxon>
        <taxon>Saliceae</taxon>
        <taxon>Salix</taxon>
    </lineage>
</organism>
<protein>
    <recommendedName>
        <fullName evidence="3">G-patch domain-containing protein</fullName>
    </recommendedName>
</protein>
<feature type="region of interest" description="Disordered" evidence="2">
    <location>
        <begin position="271"/>
        <end position="293"/>
    </location>
</feature>
<evidence type="ECO:0000259" key="3">
    <source>
        <dbReference type="PROSITE" id="PS50174"/>
    </source>
</evidence>
<reference evidence="5" key="1">
    <citation type="journal article" date="2019" name="Gigascience">
        <title>De novo genome assembly of the endangered Acer yangbiense, a plant species with extremely small populations endemic to Yunnan Province, China.</title>
        <authorList>
            <person name="Yang J."/>
            <person name="Wariss H.M."/>
            <person name="Tao L."/>
            <person name="Zhang R."/>
            <person name="Yun Q."/>
            <person name="Hollingsworth P."/>
            <person name="Dao Z."/>
            <person name="Luo G."/>
            <person name="Guo H."/>
            <person name="Ma Y."/>
            <person name="Sun W."/>
        </authorList>
    </citation>
    <scope>NUCLEOTIDE SEQUENCE [LARGE SCALE GENOMIC DNA]</scope>
    <source>
        <strain evidence="5">cv. br00</strain>
    </source>
</reference>
<sequence>MADEEEERALENQLELQLLEQKDSLSALNDALASDPSNPELLSVQEELLQVIKDAKEGLLHLKRARLLREADSVLYASNQTVEDVKAEPLDPVRVEPEPLEDQCYSIGSKCRFRHVDGRWYNGQIVGLVCSDTAKIAFLTPTSENMLTFKRVRYGIAEKEKIHPELPICAPPSVTDNYMVQGKMLGVLKLYRGVDVLLSALKNYVPTMWDQSLVGSSIWALSDSNVGIWRKAELESWDNEHRVGQVVFHDGGSSAKLGSEAMTISEYALMSDEEETDSSSEGSDSSDYEEESAEGLGFLESTNLQRGIQTGTAIFATWENHTRGIASKMMANMGYREGMGLGASGQGMLDPISVKVLPPKQSLDRALESQKEGIKDNHGKKRSRGGKRKRDKKFAAAARAAKAAEEMRPDVFTLINNQLAGHNEALNGESAKKQKSKGSEEKKINRRDLLAYDDEIKELRIRVEKLEEMANRNKKEKVVYESAVRKLNETRIALAKAEASKSSVSNTITSREKEKKWLKYEEPGQGFNDNLFFPRKQSRGFRSGFSRCKPALYLLLPAAGNAETRIARGFKSHHACLSSHGILYAHWVCRMFSESED</sequence>
<dbReference type="PROSITE" id="PS50174">
    <property type="entry name" value="G_PATCH"/>
    <property type="match status" value="1"/>
</dbReference>
<dbReference type="GO" id="GO:0003676">
    <property type="term" value="F:nucleic acid binding"/>
    <property type="evidence" value="ECO:0007669"/>
    <property type="project" value="InterPro"/>
</dbReference>
<dbReference type="PANTHER" id="PTHR47650:SF2">
    <property type="entry name" value="ZINC FINGER CCCH DOMAIN-CONTAINING PROTEIN 22"/>
    <property type="match status" value="1"/>
</dbReference>
<dbReference type="InterPro" id="IPR000467">
    <property type="entry name" value="G_patch_dom"/>
</dbReference>
<feature type="compositionally biased region" description="Basic and acidic residues" evidence="2">
    <location>
        <begin position="364"/>
        <end position="377"/>
    </location>
</feature>
<proteinExistence type="predicted"/>
<feature type="compositionally biased region" description="Basic residues" evidence="2">
    <location>
        <begin position="378"/>
        <end position="392"/>
    </location>
</feature>
<name>A0A5N5JFM9_9ROSI</name>
<gene>
    <name evidence="4" type="ORF">DKX38_027723</name>
</gene>
<keyword evidence="5" id="KW-1185">Reference proteome</keyword>
<evidence type="ECO:0000256" key="2">
    <source>
        <dbReference type="SAM" id="MobiDB-lite"/>
    </source>
</evidence>
<dbReference type="AlphaFoldDB" id="A0A5N5JFM9"/>
<dbReference type="PANTHER" id="PTHR47650">
    <property type="entry name" value="ZINC FINGER CCCH DOMAIN-CONTAINING PROTEIN 22"/>
    <property type="match status" value="1"/>
</dbReference>
<dbReference type="Pfam" id="PF01585">
    <property type="entry name" value="G-patch"/>
    <property type="match status" value="1"/>
</dbReference>
<evidence type="ECO:0000256" key="1">
    <source>
        <dbReference type="SAM" id="Coils"/>
    </source>
</evidence>
<evidence type="ECO:0000313" key="5">
    <source>
        <dbReference type="Proteomes" id="UP000326939"/>
    </source>
</evidence>